<dbReference type="EMBL" id="DS268436">
    <property type="protein sequence ID" value="EFO98917.1"/>
    <property type="molecule type" value="Genomic_DNA"/>
</dbReference>
<evidence type="ECO:0000313" key="3">
    <source>
        <dbReference type="Proteomes" id="UP000008281"/>
    </source>
</evidence>
<protein>
    <submittedName>
        <fullName evidence="2">Uncharacterized protein</fullName>
    </submittedName>
</protein>
<evidence type="ECO:0000256" key="1">
    <source>
        <dbReference type="SAM" id="MobiDB-lite"/>
    </source>
</evidence>
<gene>
    <name evidence="2" type="ORF">CRE_19673</name>
</gene>
<evidence type="ECO:0000313" key="2">
    <source>
        <dbReference type="EMBL" id="EFO98917.1"/>
    </source>
</evidence>
<organism evidence="3">
    <name type="scientific">Caenorhabditis remanei</name>
    <name type="common">Caenorhabditis vulgaris</name>
    <dbReference type="NCBI Taxonomy" id="31234"/>
    <lineage>
        <taxon>Eukaryota</taxon>
        <taxon>Metazoa</taxon>
        <taxon>Ecdysozoa</taxon>
        <taxon>Nematoda</taxon>
        <taxon>Chromadorea</taxon>
        <taxon>Rhabditida</taxon>
        <taxon>Rhabditina</taxon>
        <taxon>Rhabditomorpha</taxon>
        <taxon>Rhabditoidea</taxon>
        <taxon>Rhabditidae</taxon>
        <taxon>Peloderinae</taxon>
        <taxon>Caenorhabditis</taxon>
    </lineage>
</organism>
<dbReference type="Proteomes" id="UP000008281">
    <property type="component" value="Unassembled WGS sequence"/>
</dbReference>
<proteinExistence type="predicted"/>
<accession>E3MD95</accession>
<dbReference type="AlphaFoldDB" id="E3MD95"/>
<dbReference type="HOGENOM" id="CLU_2707182_0_0_1"/>
<keyword evidence="3" id="KW-1185">Reference proteome</keyword>
<name>E3MD95_CAERE</name>
<reference evidence="2" key="1">
    <citation type="submission" date="2007-07" db="EMBL/GenBank/DDBJ databases">
        <title>PCAP assembly of the Caenorhabditis remanei genome.</title>
        <authorList>
            <consortium name="The Caenorhabditis remanei Sequencing Consortium"/>
            <person name="Wilson R.K."/>
        </authorList>
    </citation>
    <scope>NUCLEOTIDE SEQUENCE [LARGE SCALE GENOMIC DNA]</scope>
    <source>
        <strain evidence="2">PB4641</strain>
    </source>
</reference>
<sequence>MEDENLICPVCGLKRRFKSHFTNHLTNRHTKVEVLNAIKKAQMERKRKEGRKSRKELPTILEESEPEEEEEAQ</sequence>
<feature type="compositionally biased region" description="Acidic residues" evidence="1">
    <location>
        <begin position="62"/>
        <end position="73"/>
    </location>
</feature>
<feature type="region of interest" description="Disordered" evidence="1">
    <location>
        <begin position="42"/>
        <end position="73"/>
    </location>
</feature>